<name>A0A0F9F717_9ZZZZ</name>
<sequence>MALTPLKINPLELFMATYLPDYLTLKTAGFHHKWADAFCGTSKFLAIEATRGGGKTTWGAKGFGLYTICTGEDAEMQIISRSGGATGTAQKIMQSIIRELEENQLLITDYGIRKGKSWGKEHIQVCRGDGHTVDFYCVGKHSSIRGARGTTWIDDPQNAADCRSETVLQADEEWFFTDVLPVIIQSQRLIFIATPIHPLSLFSKVKQLAGFESLSFPIEDPPYSGKSAWPEMYSDDDLRLLKEQMGLDRYAGEFLCDPKVSGNPLFRSEWFPSYDPQSEAFQKIKQNGLLIVTGMDCAESKASQADYTALVTLGATPGTNPDIYVLDVRKHHWTTTEGAQQVFLVHREWRQAFTKVESRVKAEHGGDAMVQEIRKLENMYSEFVGLLPFKPVADKVTRATQVQATCQQKRVYVNRSDPNQQAMLSELTMFTGSQNYHDDIVDAFDSALAEIQKIAGAVVVSSKPKIVLPKGHRSPVTGRV</sequence>
<dbReference type="InterPro" id="IPR027417">
    <property type="entry name" value="P-loop_NTPase"/>
</dbReference>
<gene>
    <name evidence="3" type="ORF">LCGC14_1988260</name>
</gene>
<proteinExistence type="predicted"/>
<keyword evidence="1" id="KW-1188">Viral release from host cell</keyword>
<comment type="caution">
    <text evidence="3">The sequence shown here is derived from an EMBL/GenBank/DDBJ whole genome shotgun (WGS) entry which is preliminary data.</text>
</comment>
<reference evidence="3" key="1">
    <citation type="journal article" date="2015" name="Nature">
        <title>Complex archaea that bridge the gap between prokaryotes and eukaryotes.</title>
        <authorList>
            <person name="Spang A."/>
            <person name="Saw J.H."/>
            <person name="Jorgensen S.L."/>
            <person name="Zaremba-Niedzwiedzka K."/>
            <person name="Martijn J."/>
            <person name="Lind A.E."/>
            <person name="van Eijk R."/>
            <person name="Schleper C."/>
            <person name="Guy L."/>
            <person name="Ettema T.J."/>
        </authorList>
    </citation>
    <scope>NUCLEOTIDE SEQUENCE</scope>
</reference>
<dbReference type="NCBIfam" id="TIGR01630">
    <property type="entry name" value="psiM2_ORF9"/>
    <property type="match status" value="1"/>
</dbReference>
<protein>
    <recommendedName>
        <fullName evidence="2">Terminase large subunit gp17-like C-terminal domain-containing protein</fullName>
    </recommendedName>
</protein>
<feature type="domain" description="Terminase large subunit gp17-like C-terminal" evidence="2">
    <location>
        <begin position="294"/>
        <end position="449"/>
    </location>
</feature>
<dbReference type="AlphaFoldDB" id="A0A0F9F717"/>
<dbReference type="Pfam" id="PF17289">
    <property type="entry name" value="Terminase_6C"/>
    <property type="match status" value="1"/>
</dbReference>
<dbReference type="InterPro" id="IPR006517">
    <property type="entry name" value="Phage_terminase_lsu-like_C"/>
</dbReference>
<evidence type="ECO:0000259" key="2">
    <source>
        <dbReference type="Pfam" id="PF17289"/>
    </source>
</evidence>
<evidence type="ECO:0000256" key="1">
    <source>
        <dbReference type="ARBA" id="ARBA00022612"/>
    </source>
</evidence>
<dbReference type="InterPro" id="IPR035421">
    <property type="entry name" value="Terminase_6C"/>
</dbReference>
<dbReference type="Gene3D" id="3.40.50.300">
    <property type="entry name" value="P-loop containing nucleotide triphosphate hydrolases"/>
    <property type="match status" value="1"/>
</dbReference>
<dbReference type="Gene3D" id="3.30.420.240">
    <property type="match status" value="1"/>
</dbReference>
<evidence type="ECO:0000313" key="3">
    <source>
        <dbReference type="EMBL" id="KKL82088.1"/>
    </source>
</evidence>
<accession>A0A0F9F717</accession>
<dbReference type="EMBL" id="LAZR01022369">
    <property type="protein sequence ID" value="KKL82088.1"/>
    <property type="molecule type" value="Genomic_DNA"/>
</dbReference>
<organism evidence="3">
    <name type="scientific">marine sediment metagenome</name>
    <dbReference type="NCBI Taxonomy" id="412755"/>
    <lineage>
        <taxon>unclassified sequences</taxon>
        <taxon>metagenomes</taxon>
        <taxon>ecological metagenomes</taxon>
    </lineage>
</organism>